<proteinExistence type="predicted"/>
<dbReference type="EMBL" id="CAJVQB010000597">
    <property type="protein sequence ID" value="CAG8497466.1"/>
    <property type="molecule type" value="Genomic_DNA"/>
</dbReference>
<gene>
    <name evidence="1" type="ORF">GMARGA_LOCUS2029</name>
</gene>
<dbReference type="Proteomes" id="UP000789901">
    <property type="component" value="Unassembled WGS sequence"/>
</dbReference>
<accession>A0ABM8W109</accession>
<organism evidence="1 2">
    <name type="scientific">Gigaspora margarita</name>
    <dbReference type="NCBI Taxonomy" id="4874"/>
    <lineage>
        <taxon>Eukaryota</taxon>
        <taxon>Fungi</taxon>
        <taxon>Fungi incertae sedis</taxon>
        <taxon>Mucoromycota</taxon>
        <taxon>Glomeromycotina</taxon>
        <taxon>Glomeromycetes</taxon>
        <taxon>Diversisporales</taxon>
        <taxon>Gigasporaceae</taxon>
        <taxon>Gigaspora</taxon>
    </lineage>
</organism>
<protein>
    <submittedName>
        <fullName evidence="1">252_t:CDS:1</fullName>
    </submittedName>
</protein>
<keyword evidence="2" id="KW-1185">Reference proteome</keyword>
<reference evidence="1 2" key="1">
    <citation type="submission" date="2021-06" db="EMBL/GenBank/DDBJ databases">
        <authorList>
            <person name="Kallberg Y."/>
            <person name="Tangrot J."/>
            <person name="Rosling A."/>
        </authorList>
    </citation>
    <scope>NUCLEOTIDE SEQUENCE [LARGE SCALE GENOMIC DNA]</scope>
    <source>
        <strain evidence="1 2">120-4 pot B 10/14</strain>
    </source>
</reference>
<sequence length="50" mass="5734">MSGYETFQGKIVAIQYSFSIIFCTDTSLKESRCKEKPIKRLLIHIVPIVT</sequence>
<evidence type="ECO:0000313" key="1">
    <source>
        <dbReference type="EMBL" id="CAG8497466.1"/>
    </source>
</evidence>
<evidence type="ECO:0000313" key="2">
    <source>
        <dbReference type="Proteomes" id="UP000789901"/>
    </source>
</evidence>
<comment type="caution">
    <text evidence="1">The sequence shown here is derived from an EMBL/GenBank/DDBJ whole genome shotgun (WGS) entry which is preliminary data.</text>
</comment>
<name>A0ABM8W109_GIGMA</name>